<reference evidence="2 3" key="1">
    <citation type="journal article" date="2017" name="Plant Biotechnol. J.">
        <title>A comprehensive draft genome sequence for lupin (Lupinus angustifolius), an emerging health food: insights into plant-microbe interactions and legume evolution.</title>
        <authorList>
            <person name="Hane J.K."/>
            <person name="Ming Y."/>
            <person name="Kamphuis L.G."/>
            <person name="Nelson M.N."/>
            <person name="Garg G."/>
            <person name="Atkins C.A."/>
            <person name="Bayer P.E."/>
            <person name="Bravo A."/>
            <person name="Bringans S."/>
            <person name="Cannon S."/>
            <person name="Edwards D."/>
            <person name="Foley R."/>
            <person name="Gao L.L."/>
            <person name="Harrison M.J."/>
            <person name="Huang W."/>
            <person name="Hurgobin B."/>
            <person name="Li S."/>
            <person name="Liu C.W."/>
            <person name="McGrath A."/>
            <person name="Morahan G."/>
            <person name="Murray J."/>
            <person name="Weller J."/>
            <person name="Jian J."/>
            <person name="Singh K.B."/>
        </authorList>
    </citation>
    <scope>NUCLEOTIDE SEQUENCE [LARGE SCALE GENOMIC DNA]</scope>
    <source>
        <strain evidence="3">cv. Tanjil</strain>
        <tissue evidence="2">Whole plant</tissue>
    </source>
</reference>
<dbReference type="OMA" id="DQHHHVY"/>
<dbReference type="GO" id="GO:0008356">
    <property type="term" value="P:asymmetric cell division"/>
    <property type="evidence" value="ECO:0007669"/>
    <property type="project" value="InterPro"/>
</dbReference>
<dbReference type="AlphaFoldDB" id="A0A1J7GQ73"/>
<gene>
    <name evidence="2" type="ORF">TanjilG_07849</name>
</gene>
<dbReference type="Proteomes" id="UP000188354">
    <property type="component" value="Chromosome LG15"/>
</dbReference>
<dbReference type="Gramene" id="OIV96457">
    <property type="protein sequence ID" value="OIV96457"/>
    <property type="gene ID" value="TanjilG_07849"/>
</dbReference>
<evidence type="ECO:0000313" key="2">
    <source>
        <dbReference type="EMBL" id="OIV96457.1"/>
    </source>
</evidence>
<dbReference type="PANTHER" id="PTHR33476">
    <property type="entry name" value="EMB|CAB62613.1"/>
    <property type="match status" value="1"/>
</dbReference>
<sequence>MDVAGKTPPPSLHPSSSNSPNRFWPRRLLARLLRLFRFKKHKLKNEITHSTNGTNKPGQLLRNNTSFKLGVGCGFLYLMAASKNELGKIVELRKEMEILIQNAKGELQNKDSLLKPLKPSDAFDSPLTDIPEVSCSNSQPKSKRNTVPNGSLEHKKIEKDESADEINELQAEFELELERLHMYLEGEEAAFGDADNEIVELISRMGEDRNSQGNVEDSCLASHSSSFFGEIIMDRQGASDGLSFGVPPFELERRLHELLEARLQERITELEYALECTKQKLIEKEMEVTWLKDSAPLISQNIPETTRFTFQLDPETALMFGEVEE</sequence>
<dbReference type="InterPro" id="IPR040348">
    <property type="entry name" value="POLAR-like"/>
</dbReference>
<dbReference type="PANTHER" id="PTHR33476:SF22">
    <property type="entry name" value="PROTEIN POLAR LOCALIZATION DURING ASYMMETRIC DIVISION AND REDISTRIBUTION"/>
    <property type="match status" value="1"/>
</dbReference>
<feature type="region of interest" description="Disordered" evidence="1">
    <location>
        <begin position="126"/>
        <end position="163"/>
    </location>
</feature>
<accession>A0A1J7GQ73</accession>
<dbReference type="OrthoDB" id="1916242at2759"/>
<organism evidence="2 3">
    <name type="scientific">Lupinus angustifolius</name>
    <name type="common">Narrow-leaved blue lupine</name>
    <dbReference type="NCBI Taxonomy" id="3871"/>
    <lineage>
        <taxon>Eukaryota</taxon>
        <taxon>Viridiplantae</taxon>
        <taxon>Streptophyta</taxon>
        <taxon>Embryophyta</taxon>
        <taxon>Tracheophyta</taxon>
        <taxon>Spermatophyta</taxon>
        <taxon>Magnoliopsida</taxon>
        <taxon>eudicotyledons</taxon>
        <taxon>Gunneridae</taxon>
        <taxon>Pentapetalae</taxon>
        <taxon>rosids</taxon>
        <taxon>fabids</taxon>
        <taxon>Fabales</taxon>
        <taxon>Fabaceae</taxon>
        <taxon>Papilionoideae</taxon>
        <taxon>50 kb inversion clade</taxon>
        <taxon>genistoids sensu lato</taxon>
        <taxon>core genistoids</taxon>
        <taxon>Genisteae</taxon>
        <taxon>Lupinus</taxon>
    </lineage>
</organism>
<dbReference type="EMBL" id="CM007375">
    <property type="protein sequence ID" value="OIV96457.1"/>
    <property type="molecule type" value="Genomic_DNA"/>
</dbReference>
<evidence type="ECO:0000256" key="1">
    <source>
        <dbReference type="SAM" id="MobiDB-lite"/>
    </source>
</evidence>
<proteinExistence type="predicted"/>
<evidence type="ECO:0008006" key="4">
    <source>
        <dbReference type="Google" id="ProtNLM"/>
    </source>
</evidence>
<dbReference type="KEGG" id="lang:109327491"/>
<dbReference type="STRING" id="3871.A0A1J7GQ73"/>
<keyword evidence="3" id="KW-1185">Reference proteome</keyword>
<protein>
    <recommendedName>
        <fullName evidence="4">Protein POLAR LOCALIZATION DURING ASYMMETRIC DIVISION AND REDISTRIBUTION-like</fullName>
    </recommendedName>
</protein>
<name>A0A1J7GQ73_LUPAN</name>
<feature type="compositionally biased region" description="Polar residues" evidence="1">
    <location>
        <begin position="134"/>
        <end position="149"/>
    </location>
</feature>
<evidence type="ECO:0000313" key="3">
    <source>
        <dbReference type="Proteomes" id="UP000188354"/>
    </source>
</evidence>
<feature type="region of interest" description="Disordered" evidence="1">
    <location>
        <begin position="1"/>
        <end position="20"/>
    </location>
</feature>